<dbReference type="GO" id="GO:0006412">
    <property type="term" value="P:translation"/>
    <property type="evidence" value="ECO:0007669"/>
    <property type="project" value="UniProtKB-UniRule"/>
</dbReference>
<reference evidence="2" key="1">
    <citation type="submission" date="2020-10" db="EMBL/GenBank/DDBJ databases">
        <authorList>
            <person name="Gilroy R."/>
        </authorList>
    </citation>
    <scope>NUCLEOTIDE SEQUENCE</scope>
    <source>
        <strain evidence="2">7463</strain>
    </source>
</reference>
<organism evidence="2 3">
    <name type="scientific">Candidatus Aphodousia faecigallinarum</name>
    <dbReference type="NCBI Taxonomy" id="2840677"/>
    <lineage>
        <taxon>Bacteria</taxon>
        <taxon>Pseudomonadati</taxon>
        <taxon>Pseudomonadota</taxon>
        <taxon>Betaproteobacteria</taxon>
        <taxon>Burkholderiales</taxon>
        <taxon>Sutterellaceae</taxon>
        <taxon>Sutterellaceae incertae sedis</taxon>
        <taxon>Candidatus Aphodousia</taxon>
    </lineage>
</organism>
<dbReference type="GO" id="GO:0050567">
    <property type="term" value="F:glutaminyl-tRNA synthase (glutamine-hydrolyzing) activity"/>
    <property type="evidence" value="ECO:0007669"/>
    <property type="project" value="UniProtKB-UniRule"/>
</dbReference>
<reference evidence="2" key="2">
    <citation type="journal article" date="2021" name="PeerJ">
        <title>Extensive microbial diversity within the chicken gut microbiome revealed by metagenomics and culture.</title>
        <authorList>
            <person name="Gilroy R."/>
            <person name="Ravi A."/>
            <person name="Getino M."/>
            <person name="Pursley I."/>
            <person name="Horton D.L."/>
            <person name="Alikhan N.F."/>
            <person name="Baker D."/>
            <person name="Gharbi K."/>
            <person name="Hall N."/>
            <person name="Watson M."/>
            <person name="Adriaenssens E.M."/>
            <person name="Foster-Nyarko E."/>
            <person name="Jarju S."/>
            <person name="Secka A."/>
            <person name="Antonio M."/>
            <person name="Oren A."/>
            <person name="Chaudhuri R.R."/>
            <person name="La Ragione R."/>
            <person name="Hildebrand F."/>
            <person name="Pallen M.J."/>
        </authorList>
    </citation>
    <scope>NUCLEOTIDE SEQUENCE</scope>
    <source>
        <strain evidence="2">7463</strain>
    </source>
</reference>
<dbReference type="Gene3D" id="1.10.20.60">
    <property type="entry name" value="Glu-tRNAGln amidotransferase C subunit, N-terminal domain"/>
    <property type="match status" value="1"/>
</dbReference>
<dbReference type="EMBL" id="DVMY01000085">
    <property type="protein sequence ID" value="HIU37677.1"/>
    <property type="molecule type" value="Genomic_DNA"/>
</dbReference>
<keyword evidence="1" id="KW-0067">ATP-binding</keyword>
<dbReference type="InterPro" id="IPR003837">
    <property type="entry name" value="GatC"/>
</dbReference>
<keyword evidence="1" id="KW-0547">Nucleotide-binding</keyword>
<dbReference type="NCBIfam" id="TIGR00135">
    <property type="entry name" value="gatC"/>
    <property type="match status" value="1"/>
</dbReference>
<dbReference type="GO" id="GO:0006450">
    <property type="term" value="P:regulation of translational fidelity"/>
    <property type="evidence" value="ECO:0007669"/>
    <property type="project" value="InterPro"/>
</dbReference>
<comment type="catalytic activity">
    <reaction evidence="1">
        <text>L-glutamyl-tRNA(Gln) + L-glutamine + ATP + H2O = L-glutaminyl-tRNA(Gln) + L-glutamate + ADP + phosphate + H(+)</text>
        <dbReference type="Rhea" id="RHEA:17521"/>
        <dbReference type="Rhea" id="RHEA-COMP:9681"/>
        <dbReference type="Rhea" id="RHEA-COMP:9684"/>
        <dbReference type="ChEBI" id="CHEBI:15377"/>
        <dbReference type="ChEBI" id="CHEBI:15378"/>
        <dbReference type="ChEBI" id="CHEBI:29985"/>
        <dbReference type="ChEBI" id="CHEBI:30616"/>
        <dbReference type="ChEBI" id="CHEBI:43474"/>
        <dbReference type="ChEBI" id="CHEBI:58359"/>
        <dbReference type="ChEBI" id="CHEBI:78520"/>
        <dbReference type="ChEBI" id="CHEBI:78521"/>
        <dbReference type="ChEBI" id="CHEBI:456216"/>
    </reaction>
</comment>
<dbReference type="PANTHER" id="PTHR15004:SF0">
    <property type="entry name" value="GLUTAMYL-TRNA(GLN) AMIDOTRANSFERASE SUBUNIT C, MITOCHONDRIAL"/>
    <property type="match status" value="1"/>
</dbReference>
<dbReference type="AlphaFoldDB" id="A0A9D1LGD1"/>
<dbReference type="GO" id="GO:0070681">
    <property type="term" value="P:glutaminyl-tRNAGln biosynthesis via transamidation"/>
    <property type="evidence" value="ECO:0007669"/>
    <property type="project" value="TreeGrafter"/>
</dbReference>
<evidence type="ECO:0000313" key="2">
    <source>
        <dbReference type="EMBL" id="HIU37677.1"/>
    </source>
</evidence>
<comment type="similarity">
    <text evidence="1">Belongs to the GatC family.</text>
</comment>
<comment type="function">
    <text evidence="1">Allows the formation of correctly charged Asn-tRNA(Asn) or Gln-tRNA(Gln) through the transamidation of misacylated Asp-tRNA(Asn) or Glu-tRNA(Gln) in organisms which lack either or both of asparaginyl-tRNA or glutaminyl-tRNA synthetases. The reaction takes place in the presence of glutamine and ATP through an activated phospho-Asp-tRNA(Asn) or phospho-Glu-tRNA(Gln).</text>
</comment>
<dbReference type="GO" id="GO:0005524">
    <property type="term" value="F:ATP binding"/>
    <property type="evidence" value="ECO:0007669"/>
    <property type="project" value="UniProtKB-KW"/>
</dbReference>
<dbReference type="HAMAP" id="MF_00122">
    <property type="entry name" value="GatC"/>
    <property type="match status" value="1"/>
</dbReference>
<accession>A0A9D1LGD1</accession>
<dbReference type="Proteomes" id="UP000824083">
    <property type="component" value="Unassembled WGS sequence"/>
</dbReference>
<comment type="caution">
    <text evidence="2">The sequence shown here is derived from an EMBL/GenBank/DDBJ whole genome shotgun (WGS) entry which is preliminary data.</text>
</comment>
<name>A0A9D1LGD1_9BURK</name>
<keyword evidence="1" id="KW-0648">Protein biosynthesis</keyword>
<dbReference type="EC" id="6.3.5.-" evidence="1"/>
<evidence type="ECO:0000313" key="3">
    <source>
        <dbReference type="Proteomes" id="UP000824083"/>
    </source>
</evidence>
<evidence type="ECO:0000256" key="1">
    <source>
        <dbReference type="HAMAP-Rule" id="MF_00122"/>
    </source>
</evidence>
<comment type="subunit">
    <text evidence="1">Heterotrimer of A, B and C subunits.</text>
</comment>
<protein>
    <recommendedName>
        <fullName evidence="1">Aspartyl/glutamyl-tRNA(Asn/Gln) amidotransferase subunit C</fullName>
        <shortName evidence="1">Asp/Glu-ADT subunit C</shortName>
        <ecNumber evidence="1">6.3.5.-</ecNumber>
    </recommendedName>
</protein>
<dbReference type="SUPFAM" id="SSF141000">
    <property type="entry name" value="Glu-tRNAGln amidotransferase C subunit"/>
    <property type="match status" value="1"/>
</dbReference>
<comment type="catalytic activity">
    <reaction evidence="1">
        <text>L-aspartyl-tRNA(Asn) + L-glutamine + ATP + H2O = L-asparaginyl-tRNA(Asn) + L-glutamate + ADP + phosphate + 2 H(+)</text>
        <dbReference type="Rhea" id="RHEA:14513"/>
        <dbReference type="Rhea" id="RHEA-COMP:9674"/>
        <dbReference type="Rhea" id="RHEA-COMP:9677"/>
        <dbReference type="ChEBI" id="CHEBI:15377"/>
        <dbReference type="ChEBI" id="CHEBI:15378"/>
        <dbReference type="ChEBI" id="CHEBI:29985"/>
        <dbReference type="ChEBI" id="CHEBI:30616"/>
        <dbReference type="ChEBI" id="CHEBI:43474"/>
        <dbReference type="ChEBI" id="CHEBI:58359"/>
        <dbReference type="ChEBI" id="CHEBI:78515"/>
        <dbReference type="ChEBI" id="CHEBI:78516"/>
        <dbReference type="ChEBI" id="CHEBI:456216"/>
    </reaction>
</comment>
<gene>
    <name evidence="1 2" type="primary">gatC</name>
    <name evidence="2" type="ORF">IAC56_05330</name>
</gene>
<proteinExistence type="inferred from homology"/>
<keyword evidence="1" id="KW-0436">Ligase</keyword>
<sequence length="95" mass="10955">MTLALEDIRRIANLSHLELNDEEAVRMQGELNNIFQMIERIQAVDTEGVEPMPHPHDGSQRLREDIVREVNDRESNMKNAPEQAEGHFLVPQVIE</sequence>
<dbReference type="Pfam" id="PF02686">
    <property type="entry name" value="GatC"/>
    <property type="match status" value="1"/>
</dbReference>
<dbReference type="InterPro" id="IPR036113">
    <property type="entry name" value="Asp/Glu-ADT_sf_sub_c"/>
</dbReference>
<dbReference type="PANTHER" id="PTHR15004">
    <property type="entry name" value="GLUTAMYL-TRNA(GLN) AMIDOTRANSFERASE SUBUNIT C, MITOCHONDRIAL"/>
    <property type="match status" value="1"/>
</dbReference>